<keyword evidence="8" id="KW-1185">Reference proteome</keyword>
<dbReference type="Gene3D" id="3.40.190.10">
    <property type="entry name" value="Periplasmic binding protein-like II"/>
    <property type="match status" value="2"/>
</dbReference>
<dbReference type="InterPro" id="IPR006061">
    <property type="entry name" value="SBP_1_CS"/>
</dbReference>
<dbReference type="OrthoDB" id="9766758at2"/>
<protein>
    <recommendedName>
        <fullName evidence="5 6">Maltodextrin-binding protein</fullName>
    </recommendedName>
</protein>
<dbReference type="PROSITE" id="PS01037">
    <property type="entry name" value="SBP_BACTERIAL_1"/>
    <property type="match status" value="1"/>
</dbReference>
<dbReference type="InterPro" id="IPR006059">
    <property type="entry name" value="SBP"/>
</dbReference>
<keyword evidence="3 6" id="KW-0762">Sugar transport</keyword>
<evidence type="ECO:0000256" key="4">
    <source>
        <dbReference type="ARBA" id="ARBA00022729"/>
    </source>
</evidence>
<evidence type="ECO:0000256" key="1">
    <source>
        <dbReference type="ARBA" id="ARBA00008520"/>
    </source>
</evidence>
<evidence type="ECO:0000256" key="5">
    <source>
        <dbReference type="ARBA" id="ARBA00030303"/>
    </source>
</evidence>
<keyword evidence="2 6" id="KW-0813">Transport</keyword>
<organism evidence="7 8">
    <name type="scientific">Globicatella sulfidifaciens DSM 15739</name>
    <dbReference type="NCBI Taxonomy" id="1121925"/>
    <lineage>
        <taxon>Bacteria</taxon>
        <taxon>Bacillati</taxon>
        <taxon>Bacillota</taxon>
        <taxon>Bacilli</taxon>
        <taxon>Lactobacillales</taxon>
        <taxon>Aerococcaceae</taxon>
        <taxon>Globicatella</taxon>
    </lineage>
</organism>
<dbReference type="GO" id="GO:1901982">
    <property type="term" value="F:maltose binding"/>
    <property type="evidence" value="ECO:0007669"/>
    <property type="project" value="TreeGrafter"/>
</dbReference>
<name>A0A1T4M2G2_9LACT</name>
<dbReference type="Proteomes" id="UP000189941">
    <property type="component" value="Unassembled WGS sequence"/>
</dbReference>
<keyword evidence="4" id="KW-0732">Signal</keyword>
<dbReference type="AlphaFoldDB" id="A0A1T4M2G2"/>
<proteinExistence type="inferred from homology"/>
<evidence type="ECO:0000256" key="6">
    <source>
        <dbReference type="RuleBase" id="RU365005"/>
    </source>
</evidence>
<evidence type="ECO:0000313" key="7">
    <source>
        <dbReference type="EMBL" id="SJZ61111.1"/>
    </source>
</evidence>
<dbReference type="RefSeq" id="WP_143412055.1">
    <property type="nucleotide sequence ID" value="NZ_FUWO01000010.1"/>
</dbReference>
<comment type="subcellular location">
    <subcellularLocation>
        <location evidence="6">Cell membrane</location>
        <topology evidence="6">Lipid-anchor</topology>
    </subcellularLocation>
</comment>
<keyword evidence="6" id="KW-0472">Membrane</keyword>
<dbReference type="GO" id="GO:0042956">
    <property type="term" value="P:maltodextrin transmembrane transport"/>
    <property type="evidence" value="ECO:0007669"/>
    <property type="project" value="TreeGrafter"/>
</dbReference>
<dbReference type="PRINTS" id="PR00181">
    <property type="entry name" value="MALTOSEBP"/>
</dbReference>
<gene>
    <name evidence="7" type="ORF">SAMN02746011_01292</name>
</gene>
<dbReference type="InterPro" id="IPR006060">
    <property type="entry name" value="Maltose/Cyclodextrin-bd"/>
</dbReference>
<dbReference type="GO" id="GO:0055052">
    <property type="term" value="C:ATP-binding cassette (ABC) transporter complex, substrate-binding subunit-containing"/>
    <property type="evidence" value="ECO:0007669"/>
    <property type="project" value="TreeGrafter"/>
</dbReference>
<dbReference type="Pfam" id="PF13416">
    <property type="entry name" value="SBP_bac_8"/>
    <property type="match status" value="1"/>
</dbReference>
<dbReference type="PANTHER" id="PTHR30061:SF50">
    <property type="entry name" value="MALTOSE_MALTODEXTRIN-BINDING PERIPLASMIC PROTEIN"/>
    <property type="match status" value="1"/>
</dbReference>
<evidence type="ECO:0000256" key="3">
    <source>
        <dbReference type="ARBA" id="ARBA00022597"/>
    </source>
</evidence>
<sequence>MKLNLKKLAIGTLSTVTALTTLVSTGVLVADAQEETLVISAAGEYDYVKNHIAKFEEEYGVKVELLDADMFDKLDGLALDGPAGTAPDVLIAPYDRIGSLAQTGLINEVTLNEEAGYDDTDKQQVSTDGAVYGAPAVIETVVLYYNKDLLPEAPKTFDELRELTKDEKYAFAGEDGKSTAFLAQWTNFYHSYGLLAGYGGYVFGEDGTNYEDLGLNSEGAVEGINYAVDWFQNVWPQGMLDVSSVNDFVMQQFTDGKAAAIIDGPWQAAAFKEAGVNLGVAKIPTLPNGEEYKPFAGGKGWVVSAFTDKQELAQEFLNWVTSEEIQTAMYEESGQIPANHVAREVAAEAGNELTTAVIDVYSNAVPMPNIPQMSEVWAGAENLMFDAGSGNKSAQEAADDAVELIKQSIEQKY</sequence>
<keyword evidence="6" id="KW-1003">Cell membrane</keyword>
<evidence type="ECO:0000313" key="8">
    <source>
        <dbReference type="Proteomes" id="UP000189941"/>
    </source>
</evidence>
<dbReference type="GO" id="GO:0015144">
    <property type="term" value="F:carbohydrate transmembrane transporter activity"/>
    <property type="evidence" value="ECO:0007669"/>
    <property type="project" value="InterPro"/>
</dbReference>
<dbReference type="GO" id="GO:0015768">
    <property type="term" value="P:maltose transport"/>
    <property type="evidence" value="ECO:0007669"/>
    <property type="project" value="TreeGrafter"/>
</dbReference>
<dbReference type="EMBL" id="FUWO01000010">
    <property type="protein sequence ID" value="SJZ61111.1"/>
    <property type="molecule type" value="Genomic_DNA"/>
</dbReference>
<dbReference type="SUPFAM" id="SSF53850">
    <property type="entry name" value="Periplasmic binding protein-like II"/>
    <property type="match status" value="1"/>
</dbReference>
<comment type="similarity">
    <text evidence="1 6">Belongs to the bacterial solute-binding protein 1 family.</text>
</comment>
<dbReference type="PANTHER" id="PTHR30061">
    <property type="entry name" value="MALTOSE-BINDING PERIPLASMIC PROTEIN"/>
    <property type="match status" value="1"/>
</dbReference>
<accession>A0A1T4M2G2</accession>
<dbReference type="STRING" id="1121925.SAMN02746011_01292"/>
<keyword evidence="6" id="KW-0449">Lipoprotein</keyword>
<evidence type="ECO:0000256" key="2">
    <source>
        <dbReference type="ARBA" id="ARBA00022448"/>
    </source>
</evidence>
<reference evidence="8" key="1">
    <citation type="submission" date="2017-02" db="EMBL/GenBank/DDBJ databases">
        <authorList>
            <person name="Varghese N."/>
            <person name="Submissions S."/>
        </authorList>
    </citation>
    <scope>NUCLEOTIDE SEQUENCE [LARGE SCALE GENOMIC DNA]</scope>
    <source>
        <strain evidence="8">DSM 15739</strain>
    </source>
</reference>